<dbReference type="InParanoid" id="A0A1S0U044"/>
<dbReference type="EMBL" id="JH712201">
    <property type="protein sequence ID" value="EFO22962.1"/>
    <property type="molecule type" value="Genomic_DNA"/>
</dbReference>
<dbReference type="RefSeq" id="XP_003141110.1">
    <property type="nucleotide sequence ID" value="XM_003141062.1"/>
</dbReference>
<dbReference type="GeneID" id="9942933"/>
<protein>
    <submittedName>
        <fullName evidence="1">Uncharacterized protein</fullName>
    </submittedName>
</protein>
<accession>A0A1S0U044</accession>
<sequence>MKDAQSKIEEWIGYSHNLLEKWRQTQIPNEYARIMQELLCMQELCKNYCVCKNYETIPIHRISSYLCALDVRMRACIFMLPFLLVINKTINDNQDQQLAI</sequence>
<dbReference type="KEGG" id="loa:LOAG_05525"/>
<proteinExistence type="predicted"/>
<organism evidence="1">
    <name type="scientific">Loa loa</name>
    <name type="common">Eye worm</name>
    <name type="synonym">Filaria loa</name>
    <dbReference type="NCBI Taxonomy" id="7209"/>
    <lineage>
        <taxon>Eukaryota</taxon>
        <taxon>Metazoa</taxon>
        <taxon>Ecdysozoa</taxon>
        <taxon>Nematoda</taxon>
        <taxon>Chromadorea</taxon>
        <taxon>Rhabditida</taxon>
        <taxon>Spirurina</taxon>
        <taxon>Spiruromorpha</taxon>
        <taxon>Filarioidea</taxon>
        <taxon>Onchocercidae</taxon>
        <taxon>Loa</taxon>
    </lineage>
</organism>
<gene>
    <name evidence="1" type="ORF">LOAG_05525</name>
</gene>
<dbReference type="AlphaFoldDB" id="A0A1S0U044"/>
<dbReference type="CTD" id="9942933"/>
<reference evidence="1" key="1">
    <citation type="submission" date="2012-04" db="EMBL/GenBank/DDBJ databases">
        <title>The Genome Sequence of Loa loa.</title>
        <authorList>
            <consortium name="The Broad Institute Genome Sequencing Platform"/>
            <consortium name="Broad Institute Genome Sequencing Center for Infectious Disease"/>
            <person name="Nutman T.B."/>
            <person name="Fink D.L."/>
            <person name="Russ C."/>
            <person name="Young S."/>
            <person name="Zeng Q."/>
            <person name="Gargeya S."/>
            <person name="Alvarado L."/>
            <person name="Berlin A."/>
            <person name="Chapman S.B."/>
            <person name="Chen Z."/>
            <person name="Freedman E."/>
            <person name="Gellesch M."/>
            <person name="Goldberg J."/>
            <person name="Griggs A."/>
            <person name="Gujja S."/>
            <person name="Heilman E.R."/>
            <person name="Heiman D."/>
            <person name="Howarth C."/>
            <person name="Mehta T."/>
            <person name="Neiman D."/>
            <person name="Pearson M."/>
            <person name="Roberts A."/>
            <person name="Saif S."/>
            <person name="Shea T."/>
            <person name="Shenoy N."/>
            <person name="Sisk P."/>
            <person name="Stolte C."/>
            <person name="Sykes S."/>
            <person name="White J."/>
            <person name="Yandava C."/>
            <person name="Haas B."/>
            <person name="Henn M.R."/>
            <person name="Nusbaum C."/>
            <person name="Birren B."/>
        </authorList>
    </citation>
    <scope>NUCLEOTIDE SEQUENCE [LARGE SCALE GENOMIC DNA]</scope>
</reference>
<name>A0A1S0U044_LOALO</name>
<evidence type="ECO:0000313" key="1">
    <source>
        <dbReference type="EMBL" id="EFO22962.1"/>
    </source>
</evidence>